<evidence type="ECO:0000313" key="4">
    <source>
        <dbReference type="EMBL" id="HIU63206.1"/>
    </source>
</evidence>
<dbReference type="AlphaFoldDB" id="A0A9D1MMU2"/>
<dbReference type="PANTHER" id="PTHR10458">
    <property type="entry name" value="PEPTIDE DEFORMYLASE"/>
    <property type="match status" value="1"/>
</dbReference>
<dbReference type="GO" id="GO:0006412">
    <property type="term" value="P:translation"/>
    <property type="evidence" value="ECO:0007669"/>
    <property type="project" value="UniProtKB-UniRule"/>
</dbReference>
<dbReference type="GO" id="GO:0046872">
    <property type="term" value="F:metal ion binding"/>
    <property type="evidence" value="ECO:0007669"/>
    <property type="project" value="UniProtKB-KW"/>
</dbReference>
<dbReference type="NCBIfam" id="NF001159">
    <property type="entry name" value="PRK00150.1-3"/>
    <property type="match status" value="1"/>
</dbReference>
<evidence type="ECO:0000256" key="3">
    <source>
        <dbReference type="HAMAP-Rule" id="MF_00163"/>
    </source>
</evidence>
<keyword evidence="2 3" id="KW-0408">Iron</keyword>
<organism evidence="4 5">
    <name type="scientific">Candidatus Caccalectryoclostridium excrementigallinarum</name>
    <dbReference type="NCBI Taxonomy" id="2840710"/>
    <lineage>
        <taxon>Bacteria</taxon>
        <taxon>Bacillati</taxon>
        <taxon>Bacillota</taxon>
        <taxon>Clostridia</taxon>
        <taxon>Christensenellales</taxon>
        <taxon>Christensenellaceae</taxon>
        <taxon>Christensenellaceae incertae sedis</taxon>
        <taxon>Candidatus Caccalectryoclostridium</taxon>
    </lineage>
</organism>
<evidence type="ECO:0000256" key="1">
    <source>
        <dbReference type="ARBA" id="ARBA00010759"/>
    </source>
</evidence>
<dbReference type="InterPro" id="IPR036821">
    <property type="entry name" value="Peptide_deformylase_sf"/>
</dbReference>
<dbReference type="Pfam" id="PF01327">
    <property type="entry name" value="Pep_deformylase"/>
    <property type="match status" value="1"/>
</dbReference>
<dbReference type="PIRSF" id="PIRSF004749">
    <property type="entry name" value="Pep_def"/>
    <property type="match status" value="1"/>
</dbReference>
<comment type="catalytic activity">
    <reaction evidence="3">
        <text>N-terminal N-formyl-L-methionyl-[peptide] + H2O = N-terminal L-methionyl-[peptide] + formate</text>
        <dbReference type="Rhea" id="RHEA:24420"/>
        <dbReference type="Rhea" id="RHEA-COMP:10639"/>
        <dbReference type="Rhea" id="RHEA-COMP:10640"/>
        <dbReference type="ChEBI" id="CHEBI:15377"/>
        <dbReference type="ChEBI" id="CHEBI:15740"/>
        <dbReference type="ChEBI" id="CHEBI:49298"/>
        <dbReference type="ChEBI" id="CHEBI:64731"/>
        <dbReference type="EC" id="3.5.1.88"/>
    </reaction>
</comment>
<name>A0A9D1MMU2_9FIRM</name>
<gene>
    <name evidence="3 4" type="primary">def</name>
    <name evidence="4" type="ORF">IAB07_05525</name>
</gene>
<feature type="binding site" evidence="3">
    <location>
        <position position="134"/>
    </location>
    <ligand>
        <name>Fe cation</name>
        <dbReference type="ChEBI" id="CHEBI:24875"/>
    </ligand>
</feature>
<dbReference type="GO" id="GO:0042586">
    <property type="term" value="F:peptide deformylase activity"/>
    <property type="evidence" value="ECO:0007669"/>
    <property type="project" value="UniProtKB-UniRule"/>
</dbReference>
<reference evidence="4" key="1">
    <citation type="submission" date="2020-10" db="EMBL/GenBank/DDBJ databases">
        <authorList>
            <person name="Gilroy R."/>
        </authorList>
    </citation>
    <scope>NUCLEOTIDE SEQUENCE</scope>
    <source>
        <strain evidence="4">9366</strain>
    </source>
</reference>
<dbReference type="EMBL" id="DVNJ01000031">
    <property type="protein sequence ID" value="HIU63206.1"/>
    <property type="molecule type" value="Genomic_DNA"/>
</dbReference>
<comment type="caution">
    <text evidence="4">The sequence shown here is derived from an EMBL/GenBank/DDBJ whole genome shotgun (WGS) entry which is preliminary data.</text>
</comment>
<feature type="active site" evidence="3">
    <location>
        <position position="131"/>
    </location>
</feature>
<sequence>MALRDIVKDGSTILRKKCREVESFDDKLGKLLDDMHETMKHADGVGLAGPQVGIARRIAVVEVGETYLEMVNPVIVAASGSQIGQEACLSVPGKSCMVERPMNVTVAYLDRRGEKREGSFTGLTARACCHEIDHLDGVLFYDKEYRGGYRRADK</sequence>
<proteinExistence type="inferred from homology"/>
<protein>
    <recommendedName>
        <fullName evidence="3">Peptide deformylase</fullName>
        <shortName evidence="3">PDF</shortName>
        <ecNumber evidence="3">3.5.1.88</ecNumber>
    </recommendedName>
    <alternativeName>
        <fullName evidence="3">Polypeptide deformylase</fullName>
    </alternativeName>
</protein>
<keyword evidence="3" id="KW-0479">Metal-binding</keyword>
<dbReference type="PRINTS" id="PR01576">
    <property type="entry name" value="PDEFORMYLASE"/>
</dbReference>
<dbReference type="NCBIfam" id="TIGR00079">
    <property type="entry name" value="pept_deformyl"/>
    <property type="match status" value="1"/>
</dbReference>
<feature type="binding site" evidence="3">
    <location>
        <position position="88"/>
    </location>
    <ligand>
        <name>Fe cation</name>
        <dbReference type="ChEBI" id="CHEBI:24875"/>
    </ligand>
</feature>
<comment type="similarity">
    <text evidence="1 3">Belongs to the polypeptide deformylase family.</text>
</comment>
<comment type="function">
    <text evidence="3">Removes the formyl group from the N-terminal Met of newly synthesized proteins. Requires at least a dipeptide for an efficient rate of reaction. N-terminal L-methionine is a prerequisite for activity but the enzyme has broad specificity at other positions.</text>
</comment>
<dbReference type="Proteomes" id="UP000824145">
    <property type="component" value="Unassembled WGS sequence"/>
</dbReference>
<feature type="binding site" evidence="3">
    <location>
        <position position="130"/>
    </location>
    <ligand>
        <name>Fe cation</name>
        <dbReference type="ChEBI" id="CHEBI:24875"/>
    </ligand>
</feature>
<dbReference type="SUPFAM" id="SSF56420">
    <property type="entry name" value="Peptide deformylase"/>
    <property type="match status" value="1"/>
</dbReference>
<dbReference type="CDD" id="cd00487">
    <property type="entry name" value="Pep_deformylase"/>
    <property type="match status" value="1"/>
</dbReference>
<accession>A0A9D1MMU2</accession>
<keyword evidence="3 4" id="KW-0378">Hydrolase</keyword>
<comment type="cofactor">
    <cofactor evidence="3">
        <name>Fe(2+)</name>
        <dbReference type="ChEBI" id="CHEBI:29033"/>
    </cofactor>
    <text evidence="3">Binds 1 Fe(2+) ion.</text>
</comment>
<keyword evidence="3" id="KW-0648">Protein biosynthesis</keyword>
<dbReference type="InterPro" id="IPR023635">
    <property type="entry name" value="Peptide_deformylase"/>
</dbReference>
<dbReference type="HAMAP" id="MF_00163">
    <property type="entry name" value="Pep_deformylase"/>
    <property type="match status" value="1"/>
</dbReference>
<evidence type="ECO:0000256" key="2">
    <source>
        <dbReference type="ARBA" id="ARBA00023004"/>
    </source>
</evidence>
<dbReference type="PANTHER" id="PTHR10458:SF22">
    <property type="entry name" value="PEPTIDE DEFORMYLASE"/>
    <property type="match status" value="1"/>
</dbReference>
<dbReference type="Gene3D" id="3.90.45.10">
    <property type="entry name" value="Peptide deformylase"/>
    <property type="match status" value="1"/>
</dbReference>
<dbReference type="EC" id="3.5.1.88" evidence="3"/>
<evidence type="ECO:0000313" key="5">
    <source>
        <dbReference type="Proteomes" id="UP000824145"/>
    </source>
</evidence>
<reference evidence="4" key="2">
    <citation type="journal article" date="2021" name="PeerJ">
        <title>Extensive microbial diversity within the chicken gut microbiome revealed by metagenomics and culture.</title>
        <authorList>
            <person name="Gilroy R."/>
            <person name="Ravi A."/>
            <person name="Getino M."/>
            <person name="Pursley I."/>
            <person name="Horton D.L."/>
            <person name="Alikhan N.F."/>
            <person name="Baker D."/>
            <person name="Gharbi K."/>
            <person name="Hall N."/>
            <person name="Watson M."/>
            <person name="Adriaenssens E.M."/>
            <person name="Foster-Nyarko E."/>
            <person name="Jarju S."/>
            <person name="Secka A."/>
            <person name="Antonio M."/>
            <person name="Oren A."/>
            <person name="Chaudhuri R.R."/>
            <person name="La Ragione R."/>
            <person name="Hildebrand F."/>
            <person name="Pallen M.J."/>
        </authorList>
    </citation>
    <scope>NUCLEOTIDE SEQUENCE</scope>
    <source>
        <strain evidence="4">9366</strain>
    </source>
</reference>